<dbReference type="PANTHER" id="PTHR36919">
    <property type="entry name" value="BLR1215 PROTEIN"/>
    <property type="match status" value="1"/>
</dbReference>
<proteinExistence type="predicted"/>
<dbReference type="EMBL" id="LQQU01000017">
    <property type="protein sequence ID" value="KZE32894.1"/>
    <property type="molecule type" value="Genomic_DNA"/>
</dbReference>
<name>A0A165FDF9_9NEIS</name>
<dbReference type="Gene3D" id="2.40.128.520">
    <property type="match status" value="1"/>
</dbReference>
<sequence length="143" mass="15353">MKAMLKFAPLACALLLPGAALAQGVAGTWKAIDDETKQPKALVQVSESPTGELSGRIVKLFANPDALCEQCDGDRKGKPIQGMTILWGLKKAGDGWEGGKILDPKKGAVYSAKMRLADDGKKLEVRGFMGVSLLGRTQIWERQ</sequence>
<keyword evidence="4" id="KW-1185">Reference proteome</keyword>
<dbReference type="InterPro" id="IPR019223">
    <property type="entry name" value="DUF2147"/>
</dbReference>
<dbReference type="PANTHER" id="PTHR36919:SF3">
    <property type="entry name" value="BLL5882 PROTEIN"/>
    <property type="match status" value="1"/>
</dbReference>
<dbReference type="AlphaFoldDB" id="A0A165FDF9"/>
<feature type="signal peptide" evidence="1">
    <location>
        <begin position="1"/>
        <end position="22"/>
    </location>
</feature>
<dbReference type="Pfam" id="PF09917">
    <property type="entry name" value="DUF2147"/>
    <property type="match status" value="1"/>
</dbReference>
<dbReference type="STRING" id="1452487.AVW16_10980"/>
<evidence type="ECO:0000256" key="1">
    <source>
        <dbReference type="SAM" id="SignalP"/>
    </source>
</evidence>
<feature type="chain" id="PRO_5007857707" description="DUF2147 domain-containing protein" evidence="1">
    <location>
        <begin position="23"/>
        <end position="143"/>
    </location>
</feature>
<organism evidence="3 4">
    <name type="scientific">Crenobacter luteus</name>
    <dbReference type="NCBI Taxonomy" id="1452487"/>
    <lineage>
        <taxon>Bacteria</taxon>
        <taxon>Pseudomonadati</taxon>
        <taxon>Pseudomonadota</taxon>
        <taxon>Betaproteobacteria</taxon>
        <taxon>Neisseriales</taxon>
        <taxon>Neisseriaceae</taxon>
        <taxon>Crenobacter</taxon>
    </lineage>
</organism>
<evidence type="ECO:0000313" key="3">
    <source>
        <dbReference type="EMBL" id="KZE32894.1"/>
    </source>
</evidence>
<dbReference type="OrthoDB" id="9814399at2"/>
<reference evidence="4" key="1">
    <citation type="submission" date="2016-01" db="EMBL/GenBank/DDBJ databases">
        <title>Draft genome of Chromobacterium sp. F49.</title>
        <authorList>
            <person name="Hong K.W."/>
        </authorList>
    </citation>
    <scope>NUCLEOTIDE SEQUENCE [LARGE SCALE GENOMIC DNA]</scope>
    <source>
        <strain evidence="4">CN10</strain>
    </source>
</reference>
<evidence type="ECO:0000313" key="4">
    <source>
        <dbReference type="Proteomes" id="UP000076625"/>
    </source>
</evidence>
<accession>A0A165FDF9</accession>
<dbReference type="RefSeq" id="WP_066611941.1">
    <property type="nucleotide sequence ID" value="NZ_LQQU01000017.1"/>
</dbReference>
<protein>
    <recommendedName>
        <fullName evidence="2">DUF2147 domain-containing protein</fullName>
    </recommendedName>
</protein>
<feature type="domain" description="DUF2147" evidence="2">
    <location>
        <begin position="27"/>
        <end position="142"/>
    </location>
</feature>
<comment type="caution">
    <text evidence="3">The sequence shown here is derived from an EMBL/GenBank/DDBJ whole genome shotgun (WGS) entry which is preliminary data.</text>
</comment>
<dbReference type="Proteomes" id="UP000076625">
    <property type="component" value="Unassembled WGS sequence"/>
</dbReference>
<evidence type="ECO:0000259" key="2">
    <source>
        <dbReference type="Pfam" id="PF09917"/>
    </source>
</evidence>
<gene>
    <name evidence="3" type="ORF">AVW16_10980</name>
</gene>
<keyword evidence="1" id="KW-0732">Signal</keyword>